<dbReference type="Proteomes" id="UP001497472">
    <property type="component" value="Unassembled WGS sequence"/>
</dbReference>
<evidence type="ECO:0000256" key="1">
    <source>
        <dbReference type="SAM" id="MobiDB-lite"/>
    </source>
</evidence>
<name>A0AAV1JFZ7_9NEOP</name>
<protein>
    <submittedName>
        <fullName evidence="2">Uncharacterized protein</fullName>
    </submittedName>
</protein>
<dbReference type="EMBL" id="CAVLEF010000010">
    <property type="protein sequence ID" value="CAK1548213.1"/>
    <property type="molecule type" value="Genomic_DNA"/>
</dbReference>
<feature type="region of interest" description="Disordered" evidence="1">
    <location>
        <begin position="45"/>
        <end position="91"/>
    </location>
</feature>
<gene>
    <name evidence="2" type="ORF">LNINA_LOCUS7630</name>
</gene>
<dbReference type="AlphaFoldDB" id="A0AAV1JFZ7"/>
<evidence type="ECO:0000313" key="2">
    <source>
        <dbReference type="EMBL" id="CAK1548213.1"/>
    </source>
</evidence>
<feature type="compositionally biased region" description="Basic and acidic residues" evidence="1">
    <location>
        <begin position="63"/>
        <end position="74"/>
    </location>
</feature>
<keyword evidence="3" id="KW-1185">Reference proteome</keyword>
<accession>A0AAV1JFZ7</accession>
<sequence length="91" mass="10210">MTLYVFRGAISFPQGLQGLRAIGILFVPDGCAMIRSEIAKNKNHFSSHCSMSPAGVARRKPKHPEDFRRDDRRAFRGTRKTSAHVENTDGH</sequence>
<comment type="caution">
    <text evidence="2">The sequence shown here is derived from an EMBL/GenBank/DDBJ whole genome shotgun (WGS) entry which is preliminary data.</text>
</comment>
<evidence type="ECO:0000313" key="3">
    <source>
        <dbReference type="Proteomes" id="UP001497472"/>
    </source>
</evidence>
<reference evidence="2 3" key="1">
    <citation type="submission" date="2023-11" db="EMBL/GenBank/DDBJ databases">
        <authorList>
            <person name="Okamura Y."/>
        </authorList>
    </citation>
    <scope>NUCLEOTIDE SEQUENCE [LARGE SCALE GENOMIC DNA]</scope>
</reference>
<proteinExistence type="predicted"/>
<organism evidence="2 3">
    <name type="scientific">Leptosia nina</name>
    <dbReference type="NCBI Taxonomy" id="320188"/>
    <lineage>
        <taxon>Eukaryota</taxon>
        <taxon>Metazoa</taxon>
        <taxon>Ecdysozoa</taxon>
        <taxon>Arthropoda</taxon>
        <taxon>Hexapoda</taxon>
        <taxon>Insecta</taxon>
        <taxon>Pterygota</taxon>
        <taxon>Neoptera</taxon>
        <taxon>Endopterygota</taxon>
        <taxon>Lepidoptera</taxon>
        <taxon>Glossata</taxon>
        <taxon>Ditrysia</taxon>
        <taxon>Papilionoidea</taxon>
        <taxon>Pieridae</taxon>
        <taxon>Pierinae</taxon>
        <taxon>Leptosia</taxon>
    </lineage>
</organism>